<evidence type="ECO:0000256" key="12">
    <source>
        <dbReference type="ARBA" id="ARBA00023170"/>
    </source>
</evidence>
<dbReference type="RefSeq" id="WP_206254948.1">
    <property type="nucleotide sequence ID" value="NZ_CP071060.1"/>
</dbReference>
<dbReference type="Proteomes" id="UP000663570">
    <property type="component" value="Chromosome"/>
</dbReference>
<keyword evidence="11 14" id="KW-0472">Membrane</keyword>
<keyword evidence="6 14" id="KW-0812">Transmembrane</keyword>
<keyword evidence="13 14" id="KW-0998">Cell outer membrane</keyword>
<dbReference type="InterPro" id="IPR012910">
    <property type="entry name" value="Plug_dom"/>
</dbReference>
<keyword evidence="3 14" id="KW-0813">Transport</keyword>
<evidence type="ECO:0000259" key="19">
    <source>
        <dbReference type="Pfam" id="PF07715"/>
    </source>
</evidence>
<dbReference type="PANTHER" id="PTHR32552">
    <property type="entry name" value="FERRICHROME IRON RECEPTOR-RELATED"/>
    <property type="match status" value="1"/>
</dbReference>
<evidence type="ECO:0000256" key="3">
    <source>
        <dbReference type="ARBA" id="ARBA00022448"/>
    </source>
</evidence>
<dbReference type="InterPro" id="IPR039426">
    <property type="entry name" value="TonB-dep_rcpt-like"/>
</dbReference>
<dbReference type="PANTHER" id="PTHR32552:SF74">
    <property type="entry name" value="HYDROXAMATE SIDEROPHORE RECEPTOR FHUE"/>
    <property type="match status" value="1"/>
</dbReference>
<proteinExistence type="inferred from homology"/>
<feature type="short sequence motif" description="TonB C-terminal box" evidence="15">
    <location>
        <begin position="710"/>
        <end position="727"/>
    </location>
</feature>
<evidence type="ECO:0000256" key="5">
    <source>
        <dbReference type="ARBA" id="ARBA00022496"/>
    </source>
</evidence>
<evidence type="ECO:0000256" key="10">
    <source>
        <dbReference type="ARBA" id="ARBA00023077"/>
    </source>
</evidence>
<evidence type="ECO:0000256" key="16">
    <source>
        <dbReference type="RuleBase" id="RU003357"/>
    </source>
</evidence>
<dbReference type="NCBIfam" id="TIGR01783">
    <property type="entry name" value="TonB-siderophor"/>
    <property type="match status" value="1"/>
</dbReference>
<gene>
    <name evidence="20" type="ORF">JY500_02400</name>
</gene>
<evidence type="ECO:0000256" key="9">
    <source>
        <dbReference type="ARBA" id="ARBA00023065"/>
    </source>
</evidence>
<accession>A0ABX7M6Z1</accession>
<evidence type="ECO:0000256" key="2">
    <source>
        <dbReference type="ARBA" id="ARBA00009810"/>
    </source>
</evidence>
<dbReference type="Gene3D" id="2.40.170.20">
    <property type="entry name" value="TonB-dependent receptor, beta-barrel domain"/>
    <property type="match status" value="1"/>
</dbReference>
<comment type="subcellular location">
    <subcellularLocation>
        <location evidence="1 14">Cell outer membrane</location>
        <topology evidence="1 14">Multi-pass membrane protein</topology>
    </subcellularLocation>
</comment>
<evidence type="ECO:0000313" key="21">
    <source>
        <dbReference type="Proteomes" id="UP000663570"/>
    </source>
</evidence>
<comment type="similarity">
    <text evidence="2 14 16">Belongs to the TonB-dependent receptor family.</text>
</comment>
<evidence type="ECO:0000256" key="7">
    <source>
        <dbReference type="ARBA" id="ARBA00022729"/>
    </source>
</evidence>
<organism evidence="20 21">
    <name type="scientific">Niveibacterium microcysteis</name>
    <dbReference type="NCBI Taxonomy" id="2811415"/>
    <lineage>
        <taxon>Bacteria</taxon>
        <taxon>Pseudomonadati</taxon>
        <taxon>Pseudomonadota</taxon>
        <taxon>Betaproteobacteria</taxon>
        <taxon>Rhodocyclales</taxon>
        <taxon>Rhodocyclaceae</taxon>
        <taxon>Niveibacterium</taxon>
    </lineage>
</organism>
<sequence length="727" mass="79047">MHRLIASENSSKRKLKTISAMVALALPALAHAADAGTETLLPEVAVRAGVMGETTEGTGSYTTGRARTATPLSLAPRDTPQSVSVVTQQQIEDQGLQTITDVLNSVTGVSVNQYETHRAQFTARGFDINALMIDGVPTTWDQAWSSGEAMSSLAIYDRVEVVRGATGLTTGAGDPSGAVNLVRKRASSKVFKGSAVVGIGSWNELRTTVDVSTPVNDAKTVRARAVGEYAGSDSWIDNLTERRKTLFATVEADLTDRTLLSVGVSRQENDPKGSMWGGLPVWYSDGSRTDWDRSKTTAADWTRWNSVYTNYFASIEHRLANDWTLKASYSLGDRTADSYLLYMYGAPDRTTGLGMYTWPGSYQVHTKQHDATVQVGGPFELLGRRHELAAGYVYSKQDFNADSRAAAGGAAPDFNAWTGAFPEPVWGALSYYGDATTTQQAVYAAASFSIADPLKLILGSRLTKYERSGDDAFSAPYAMHFDHELTPYAGVVFDLSANTSLYASYTSIFQPQQKRDVNGQYLDPIVGKSTEIGVKGEFFEGRLNASAALFQIKQDNLAQSTGEMIAGTTPPETAYRASEGATSKGFELELAGELAKGWSASAGYTQFKLKDANGADINTIYPRKLLRLFTSYRLPGAFAGLTLGGGVNWQGETYTYAANPLGVTEKIDQKAYALVNLMARYEINKQWSAQLNVNNLFDKTYYGMFDAYSQFTYGAPRNAMLSATYRF</sequence>
<keyword evidence="7 17" id="KW-0732">Signal</keyword>
<keyword evidence="9" id="KW-0406">Ion transport</keyword>
<dbReference type="InterPro" id="IPR010917">
    <property type="entry name" value="TonB_rcpt_CS"/>
</dbReference>
<keyword evidence="12 20" id="KW-0675">Receptor</keyword>
<evidence type="ECO:0000256" key="11">
    <source>
        <dbReference type="ARBA" id="ARBA00023136"/>
    </source>
</evidence>
<evidence type="ECO:0000256" key="15">
    <source>
        <dbReference type="PROSITE-ProRule" id="PRU10144"/>
    </source>
</evidence>
<protein>
    <submittedName>
        <fullName evidence="20">TonB-dependent siderophore receptor</fullName>
    </submittedName>
</protein>
<dbReference type="InterPro" id="IPR000531">
    <property type="entry name" value="Beta-barrel_TonB"/>
</dbReference>
<evidence type="ECO:0000256" key="13">
    <source>
        <dbReference type="ARBA" id="ARBA00023237"/>
    </source>
</evidence>
<keyword evidence="4 14" id="KW-1134">Transmembrane beta strand</keyword>
<feature type="signal peptide" evidence="17">
    <location>
        <begin position="1"/>
        <end position="32"/>
    </location>
</feature>
<name>A0ABX7M6Z1_9RHOO</name>
<dbReference type="SUPFAM" id="SSF56935">
    <property type="entry name" value="Porins"/>
    <property type="match status" value="1"/>
</dbReference>
<dbReference type="CDD" id="cd01347">
    <property type="entry name" value="ligand_gated_channel"/>
    <property type="match status" value="1"/>
</dbReference>
<keyword evidence="5" id="KW-0410">Iron transport</keyword>
<evidence type="ECO:0000256" key="17">
    <source>
        <dbReference type="SAM" id="SignalP"/>
    </source>
</evidence>
<evidence type="ECO:0000256" key="8">
    <source>
        <dbReference type="ARBA" id="ARBA00023004"/>
    </source>
</evidence>
<dbReference type="InterPro" id="IPR037066">
    <property type="entry name" value="Plug_dom_sf"/>
</dbReference>
<dbReference type="Pfam" id="PF07715">
    <property type="entry name" value="Plug"/>
    <property type="match status" value="1"/>
</dbReference>
<evidence type="ECO:0000256" key="4">
    <source>
        <dbReference type="ARBA" id="ARBA00022452"/>
    </source>
</evidence>
<reference evidence="20 21" key="1">
    <citation type="submission" date="2021-02" db="EMBL/GenBank/DDBJ databases">
        <title>Niveibacterium changnyeongensis HC41.</title>
        <authorList>
            <person name="Kang M."/>
        </authorList>
    </citation>
    <scope>NUCLEOTIDE SEQUENCE [LARGE SCALE GENOMIC DNA]</scope>
    <source>
        <strain evidence="20 21">HC41</strain>
    </source>
</reference>
<dbReference type="InterPro" id="IPR036942">
    <property type="entry name" value="Beta-barrel_TonB_sf"/>
</dbReference>
<dbReference type="PROSITE" id="PS52016">
    <property type="entry name" value="TONB_DEPENDENT_REC_3"/>
    <property type="match status" value="1"/>
</dbReference>
<evidence type="ECO:0000256" key="14">
    <source>
        <dbReference type="PROSITE-ProRule" id="PRU01360"/>
    </source>
</evidence>
<dbReference type="PROSITE" id="PS01156">
    <property type="entry name" value="TONB_DEPENDENT_REC_2"/>
    <property type="match status" value="1"/>
</dbReference>
<feature type="chain" id="PRO_5045933980" evidence="17">
    <location>
        <begin position="33"/>
        <end position="727"/>
    </location>
</feature>
<dbReference type="Gene3D" id="2.170.130.10">
    <property type="entry name" value="TonB-dependent receptor, plug domain"/>
    <property type="match status" value="1"/>
</dbReference>
<keyword evidence="21" id="KW-1185">Reference proteome</keyword>
<evidence type="ECO:0000256" key="1">
    <source>
        <dbReference type="ARBA" id="ARBA00004571"/>
    </source>
</evidence>
<evidence type="ECO:0000313" key="20">
    <source>
        <dbReference type="EMBL" id="QSI77526.1"/>
    </source>
</evidence>
<dbReference type="InterPro" id="IPR010105">
    <property type="entry name" value="TonB_sidphr_rcpt"/>
</dbReference>
<dbReference type="EMBL" id="CP071060">
    <property type="protein sequence ID" value="QSI77526.1"/>
    <property type="molecule type" value="Genomic_DNA"/>
</dbReference>
<feature type="domain" description="TonB-dependent receptor plug" evidence="19">
    <location>
        <begin position="76"/>
        <end position="178"/>
    </location>
</feature>
<keyword evidence="10 16" id="KW-0798">TonB box</keyword>
<dbReference type="Pfam" id="PF00593">
    <property type="entry name" value="TonB_dep_Rec_b-barrel"/>
    <property type="match status" value="1"/>
</dbReference>
<evidence type="ECO:0000256" key="6">
    <source>
        <dbReference type="ARBA" id="ARBA00022692"/>
    </source>
</evidence>
<evidence type="ECO:0000259" key="18">
    <source>
        <dbReference type="Pfam" id="PF00593"/>
    </source>
</evidence>
<keyword evidence="8" id="KW-0408">Iron</keyword>
<feature type="domain" description="TonB-dependent receptor-like beta-barrel" evidence="18">
    <location>
        <begin position="289"/>
        <end position="696"/>
    </location>
</feature>